<reference evidence="1 2" key="1">
    <citation type="journal article" date="2019" name="Nat. Ecol. Evol.">
        <title>Megaphylogeny resolves global patterns of mushroom evolution.</title>
        <authorList>
            <person name="Varga T."/>
            <person name="Krizsan K."/>
            <person name="Foldi C."/>
            <person name="Dima B."/>
            <person name="Sanchez-Garcia M."/>
            <person name="Sanchez-Ramirez S."/>
            <person name="Szollosi G.J."/>
            <person name="Szarkandi J.G."/>
            <person name="Papp V."/>
            <person name="Albert L."/>
            <person name="Andreopoulos W."/>
            <person name="Angelini C."/>
            <person name="Antonin V."/>
            <person name="Barry K.W."/>
            <person name="Bougher N.L."/>
            <person name="Buchanan P."/>
            <person name="Buyck B."/>
            <person name="Bense V."/>
            <person name="Catcheside P."/>
            <person name="Chovatia M."/>
            <person name="Cooper J."/>
            <person name="Damon W."/>
            <person name="Desjardin D."/>
            <person name="Finy P."/>
            <person name="Geml J."/>
            <person name="Haridas S."/>
            <person name="Hughes K."/>
            <person name="Justo A."/>
            <person name="Karasinski D."/>
            <person name="Kautmanova I."/>
            <person name="Kiss B."/>
            <person name="Kocsube S."/>
            <person name="Kotiranta H."/>
            <person name="LaButti K.M."/>
            <person name="Lechner B.E."/>
            <person name="Liimatainen K."/>
            <person name="Lipzen A."/>
            <person name="Lukacs Z."/>
            <person name="Mihaltcheva S."/>
            <person name="Morgado L.N."/>
            <person name="Niskanen T."/>
            <person name="Noordeloos M.E."/>
            <person name="Ohm R.A."/>
            <person name="Ortiz-Santana B."/>
            <person name="Ovrebo C."/>
            <person name="Racz N."/>
            <person name="Riley R."/>
            <person name="Savchenko A."/>
            <person name="Shiryaev A."/>
            <person name="Soop K."/>
            <person name="Spirin V."/>
            <person name="Szebenyi C."/>
            <person name="Tomsovsky M."/>
            <person name="Tulloss R.E."/>
            <person name="Uehling J."/>
            <person name="Grigoriev I.V."/>
            <person name="Vagvolgyi C."/>
            <person name="Papp T."/>
            <person name="Martin F.M."/>
            <person name="Miettinen O."/>
            <person name="Hibbett D.S."/>
            <person name="Nagy L.G."/>
        </authorList>
    </citation>
    <scope>NUCLEOTIDE SEQUENCE [LARGE SCALE GENOMIC DNA]</scope>
    <source>
        <strain evidence="1 2">FP101781</strain>
    </source>
</reference>
<evidence type="ECO:0000313" key="2">
    <source>
        <dbReference type="Proteomes" id="UP000298030"/>
    </source>
</evidence>
<evidence type="ECO:0000313" key="1">
    <source>
        <dbReference type="EMBL" id="TEB13926.1"/>
    </source>
</evidence>
<protein>
    <submittedName>
        <fullName evidence="1">Uncharacterized protein</fullName>
    </submittedName>
</protein>
<name>A0A4Y7RYV9_COPMI</name>
<organism evidence="1 2">
    <name type="scientific">Coprinellus micaceus</name>
    <name type="common">Glistening ink-cap mushroom</name>
    <name type="synonym">Coprinus micaceus</name>
    <dbReference type="NCBI Taxonomy" id="71717"/>
    <lineage>
        <taxon>Eukaryota</taxon>
        <taxon>Fungi</taxon>
        <taxon>Dikarya</taxon>
        <taxon>Basidiomycota</taxon>
        <taxon>Agaricomycotina</taxon>
        <taxon>Agaricomycetes</taxon>
        <taxon>Agaricomycetidae</taxon>
        <taxon>Agaricales</taxon>
        <taxon>Agaricineae</taxon>
        <taxon>Psathyrellaceae</taxon>
        <taxon>Coprinellus</taxon>
    </lineage>
</organism>
<accession>A0A4Y7RYV9</accession>
<dbReference type="EMBL" id="QPFP01000407">
    <property type="protein sequence ID" value="TEB13926.1"/>
    <property type="molecule type" value="Genomic_DNA"/>
</dbReference>
<dbReference type="AlphaFoldDB" id="A0A4Y7RYV9"/>
<dbReference type="Proteomes" id="UP000298030">
    <property type="component" value="Unassembled WGS sequence"/>
</dbReference>
<sequence>MLSWKKVLFTSANLAKNWVHEGGKVGTPSLVETMPYSAYVASLRNLKMFDVSSSVFKTRLQARLSGTPLSMTSSAKSGWGCGEFWVSSVIWERVPCAEVGAESEVEDCERMFQSLLGPAGTLMQTFHTKSKQSIHVSALLNGLKILLVGVGLPLDGR</sequence>
<proteinExistence type="predicted"/>
<keyword evidence="2" id="KW-1185">Reference proteome</keyword>
<comment type="caution">
    <text evidence="1">The sequence shown here is derived from an EMBL/GenBank/DDBJ whole genome shotgun (WGS) entry which is preliminary data.</text>
</comment>
<gene>
    <name evidence="1" type="ORF">FA13DRAFT_943547</name>
</gene>